<keyword evidence="11" id="KW-1185">Reference proteome</keyword>
<evidence type="ECO:0000256" key="7">
    <source>
        <dbReference type="ARBA" id="ARBA00035275"/>
    </source>
</evidence>
<keyword evidence="6" id="KW-0687">Ribonucleoprotein</keyword>
<dbReference type="PANTHER" id="PTHR47037">
    <property type="entry name" value="39S RIBOSOMAL PROTEIN L33, MITOCHONDRIAL"/>
    <property type="match status" value="1"/>
</dbReference>
<dbReference type="Gene3D" id="2.20.28.120">
    <property type="entry name" value="Ribosomal protein L33"/>
    <property type="match status" value="1"/>
</dbReference>
<dbReference type="NCBIfam" id="TIGR01023">
    <property type="entry name" value="rpmG_bact"/>
    <property type="match status" value="1"/>
</dbReference>
<evidence type="ECO:0000256" key="9">
    <source>
        <dbReference type="SAM" id="MobiDB-lite"/>
    </source>
</evidence>
<protein>
    <recommendedName>
        <fullName evidence="7">Large ribosomal subunit protein bL33m</fullName>
    </recommendedName>
    <alternativeName>
        <fullName evidence="8">39S ribosomal protein L33, mitochondrial</fullName>
    </alternativeName>
</protein>
<keyword evidence="4" id="KW-0689">Ribosomal protein</keyword>
<dbReference type="InterPro" id="IPR001705">
    <property type="entry name" value="Ribosomal_bL33"/>
</dbReference>
<dbReference type="Proteomes" id="UP000694393">
    <property type="component" value="Unplaced"/>
</dbReference>
<evidence type="ECO:0000256" key="3">
    <source>
        <dbReference type="ARBA" id="ARBA00022946"/>
    </source>
</evidence>
<evidence type="ECO:0000313" key="10">
    <source>
        <dbReference type="Ensembl" id="ENSPCEP00000003946.1"/>
    </source>
</evidence>
<evidence type="ECO:0000256" key="1">
    <source>
        <dbReference type="ARBA" id="ARBA00004173"/>
    </source>
</evidence>
<dbReference type="InterPro" id="IPR038584">
    <property type="entry name" value="Ribosomal_bL33_sf"/>
</dbReference>
<dbReference type="GO" id="GO:0005739">
    <property type="term" value="C:mitochondrion"/>
    <property type="evidence" value="ECO:0007669"/>
    <property type="project" value="UniProtKB-SubCell"/>
</dbReference>
<evidence type="ECO:0000313" key="11">
    <source>
        <dbReference type="Proteomes" id="UP000694393"/>
    </source>
</evidence>
<dbReference type="GO" id="GO:0006412">
    <property type="term" value="P:translation"/>
    <property type="evidence" value="ECO:0007669"/>
    <property type="project" value="InterPro"/>
</dbReference>
<feature type="region of interest" description="Disordered" evidence="9">
    <location>
        <begin position="1"/>
        <end position="79"/>
    </location>
</feature>
<keyword evidence="3" id="KW-0809">Transit peptide</keyword>
<dbReference type="Pfam" id="PF00471">
    <property type="entry name" value="Ribosomal_L33"/>
    <property type="match status" value="1"/>
</dbReference>
<dbReference type="GO" id="GO:1990904">
    <property type="term" value="C:ribonucleoprotein complex"/>
    <property type="evidence" value="ECO:0007669"/>
    <property type="project" value="UniProtKB-KW"/>
</dbReference>
<dbReference type="GO" id="GO:0005840">
    <property type="term" value="C:ribosome"/>
    <property type="evidence" value="ECO:0007669"/>
    <property type="project" value="UniProtKB-KW"/>
</dbReference>
<evidence type="ECO:0000256" key="4">
    <source>
        <dbReference type="ARBA" id="ARBA00022980"/>
    </source>
</evidence>
<dbReference type="AlphaFoldDB" id="A0A8C8REK6"/>
<comment type="subcellular location">
    <subcellularLocation>
        <location evidence="1">Mitochondrion</location>
    </subcellularLocation>
</comment>
<reference evidence="10" key="1">
    <citation type="submission" date="2025-08" db="UniProtKB">
        <authorList>
            <consortium name="Ensembl"/>
        </authorList>
    </citation>
    <scope>IDENTIFICATION</scope>
</reference>
<dbReference type="Ensembl" id="ENSPCET00000004075.1">
    <property type="protein sequence ID" value="ENSPCEP00000003946.1"/>
    <property type="gene ID" value="ENSPCEG00000003164.1"/>
</dbReference>
<evidence type="ECO:0000256" key="5">
    <source>
        <dbReference type="ARBA" id="ARBA00023128"/>
    </source>
</evidence>
<sequence>LTSPPHSVGVGGEKKRSGAARAQRVRAAWGGGRTVPPQATPTHSAGLEGGAPQQCPGTGSYSGGGVATEGAGGAGRGRRTELGGSLSGANAMFLTVAALAKSKSKFVLVRMVSAAGTGFCCNIKKLRQQEKLVLLKYDPIVNKRVLFTEKRKIRSI</sequence>
<evidence type="ECO:0000256" key="2">
    <source>
        <dbReference type="ARBA" id="ARBA00007596"/>
    </source>
</evidence>
<dbReference type="FunFam" id="2.20.28.120:FF:000005">
    <property type="entry name" value="39S ribosomal protein L33, mitochondrial"/>
    <property type="match status" value="1"/>
</dbReference>
<organism evidence="10 11">
    <name type="scientific">Pelusios castaneus</name>
    <name type="common">West African mud turtle</name>
    <dbReference type="NCBI Taxonomy" id="367368"/>
    <lineage>
        <taxon>Eukaryota</taxon>
        <taxon>Metazoa</taxon>
        <taxon>Chordata</taxon>
        <taxon>Craniata</taxon>
        <taxon>Vertebrata</taxon>
        <taxon>Euteleostomi</taxon>
        <taxon>Archelosauria</taxon>
        <taxon>Testudinata</taxon>
        <taxon>Testudines</taxon>
        <taxon>Pleurodira</taxon>
        <taxon>Pelomedusidae</taxon>
        <taxon>Pelusios</taxon>
    </lineage>
</organism>
<accession>A0A8C8REK6</accession>
<dbReference type="InterPro" id="IPR011332">
    <property type="entry name" value="Ribosomal_zn-bd"/>
</dbReference>
<feature type="compositionally biased region" description="Gly residues" evidence="9">
    <location>
        <begin position="60"/>
        <end position="75"/>
    </location>
</feature>
<dbReference type="PANTHER" id="PTHR47037:SF1">
    <property type="entry name" value="LARGE RIBOSOMAL SUBUNIT PROTEIN BL33M"/>
    <property type="match status" value="1"/>
</dbReference>
<dbReference type="SUPFAM" id="SSF57829">
    <property type="entry name" value="Zn-binding ribosomal proteins"/>
    <property type="match status" value="1"/>
</dbReference>
<dbReference type="GO" id="GO:0003735">
    <property type="term" value="F:structural constituent of ribosome"/>
    <property type="evidence" value="ECO:0007669"/>
    <property type="project" value="InterPro"/>
</dbReference>
<proteinExistence type="inferred from homology"/>
<evidence type="ECO:0000256" key="8">
    <source>
        <dbReference type="ARBA" id="ARBA00035436"/>
    </source>
</evidence>
<name>A0A8C8REK6_9SAUR</name>
<keyword evidence="5" id="KW-0496">Mitochondrion</keyword>
<dbReference type="InterPro" id="IPR052008">
    <property type="entry name" value="Mitoribosomal_protein_bL33"/>
</dbReference>
<reference evidence="10" key="2">
    <citation type="submission" date="2025-09" db="UniProtKB">
        <authorList>
            <consortium name="Ensembl"/>
        </authorList>
    </citation>
    <scope>IDENTIFICATION</scope>
</reference>
<comment type="similarity">
    <text evidence="2">Belongs to the bacterial ribosomal protein bL33 family.</text>
</comment>
<evidence type="ECO:0000256" key="6">
    <source>
        <dbReference type="ARBA" id="ARBA00023274"/>
    </source>
</evidence>